<comment type="caution">
    <text evidence="3">The sequence shown here is derived from an EMBL/GenBank/DDBJ whole genome shotgun (WGS) entry which is preliminary data.</text>
</comment>
<dbReference type="GO" id="GO:0030246">
    <property type="term" value="F:carbohydrate binding"/>
    <property type="evidence" value="ECO:0007669"/>
    <property type="project" value="InterPro"/>
</dbReference>
<gene>
    <name evidence="3" type="ORF">F8C67_01380</name>
</gene>
<dbReference type="Gene3D" id="2.60.40.1190">
    <property type="match status" value="1"/>
</dbReference>
<feature type="domain" description="DUF5916" evidence="2">
    <location>
        <begin position="231"/>
        <end position="793"/>
    </location>
</feature>
<keyword evidence="4" id="KW-1185">Reference proteome</keyword>
<dbReference type="GO" id="GO:0016052">
    <property type="term" value="P:carbohydrate catabolic process"/>
    <property type="evidence" value="ECO:0007669"/>
    <property type="project" value="InterPro"/>
</dbReference>
<dbReference type="OrthoDB" id="9786766at2"/>
<dbReference type="CDD" id="cd09618">
    <property type="entry name" value="CBM9_like_2"/>
    <property type="match status" value="1"/>
</dbReference>
<evidence type="ECO:0000313" key="4">
    <source>
        <dbReference type="Proteomes" id="UP000468650"/>
    </source>
</evidence>
<organism evidence="3 4">
    <name type="scientific">Phaeocystidibacter luteus</name>
    <dbReference type="NCBI Taxonomy" id="911197"/>
    <lineage>
        <taxon>Bacteria</taxon>
        <taxon>Pseudomonadati</taxon>
        <taxon>Bacteroidota</taxon>
        <taxon>Flavobacteriia</taxon>
        <taxon>Flavobacteriales</taxon>
        <taxon>Phaeocystidibacteraceae</taxon>
        <taxon>Phaeocystidibacter</taxon>
    </lineage>
</organism>
<name>A0A6N6RLG3_9FLAO</name>
<feature type="domain" description="Carbohydrate-binding" evidence="1">
    <location>
        <begin position="38"/>
        <end position="196"/>
    </location>
</feature>
<reference evidence="3 4" key="1">
    <citation type="submission" date="2019-09" db="EMBL/GenBank/DDBJ databases">
        <title>Genomes of family Cryomorphaceae.</title>
        <authorList>
            <person name="Bowman J.P."/>
        </authorList>
    </citation>
    <scope>NUCLEOTIDE SEQUENCE [LARGE SCALE GENOMIC DNA]</scope>
    <source>
        <strain evidence="3 4">LMG 25704</strain>
    </source>
</reference>
<dbReference type="Pfam" id="PF06452">
    <property type="entry name" value="CBM9_1"/>
    <property type="match status" value="1"/>
</dbReference>
<dbReference type="AlphaFoldDB" id="A0A6N6RLG3"/>
<evidence type="ECO:0000259" key="1">
    <source>
        <dbReference type="Pfam" id="PF06452"/>
    </source>
</evidence>
<evidence type="ECO:0000259" key="2">
    <source>
        <dbReference type="Pfam" id="PF19313"/>
    </source>
</evidence>
<protein>
    <submittedName>
        <fullName evidence="3">Carbohydrate binding family 9 domain-containing protein</fullName>
    </submittedName>
</protein>
<dbReference type="Pfam" id="PF19313">
    <property type="entry name" value="DUF5916"/>
    <property type="match status" value="1"/>
</dbReference>
<dbReference type="GO" id="GO:0004553">
    <property type="term" value="F:hydrolase activity, hydrolyzing O-glycosyl compounds"/>
    <property type="evidence" value="ECO:0007669"/>
    <property type="project" value="InterPro"/>
</dbReference>
<sequence length="795" mass="91175">MTTRAILLGIGLIGTHLLAGQTDPKVYTIQKTSTPPIIDGLGDDAVWNDAEIGTDFRMLEPENGPLEPLDRKTEVKLAYDDEAIYVFARMHDPQPDSILRQLSARDNYNVNTDWFALFINPFNDGLNDFSFHITAAGVQTDGRNTDDGNDRSWNTVWESEVNIDEYGWTVELRIPYQCLRFPEKQGNDWGLNVVRYVRRTRQMYTWNFIDRSTSTYELQAGLLRGMVDIDPPVRLSFMPYLSGYQNMYPDGQSQSANVGMDLKYGISESFTLDATLIPDFGQVAFDQQFLNIGPFENQFQENRQFFVEGTELFSKGDMFYSRRIGGNPKNLTNADASSLDNLTQDYTRLLNATKVSGRTSGNLGIGVLNAITDNNYLEGQDSLGNEVRILTEPLTNYNVFVLDQRINRNRSISVVNTNVLREGNARDANVTALIANLNNDANSYNFYAQGNMSAIFQGDSNITDFSTAIQISKIDGNWRWGLSQEYVGDEFDKNDLGFQARNNLVQHYLEGSYQVFQPVGHFNRYRITLGMGHRMLASNGAFENFVFESDFFAVTRNFFAFGGGFSIRPVESQDYFEPRREGYRFTSPRSAFFTGWISSDYRKPFAIDSRISYEAWDEYGYRFYLIGIKPIVRASDRWTFFYDFVPRVGFNNVGWATSTTDSVIFGRRDITTVEQTFGSTFTFTPTMSLSLNFRHYWRALEYKEYYNLNPDGTLDPLTDDYGRDLNFNTLNVDLKFSWWFAPGSEVVLLYRNSLISNEEIDGRYLENFRESLETPSTHIFSIRLTYFLDYATLAR</sequence>
<dbReference type="EMBL" id="WBVO01000001">
    <property type="protein sequence ID" value="KAB2814413.1"/>
    <property type="molecule type" value="Genomic_DNA"/>
</dbReference>
<dbReference type="RefSeq" id="WP_151665993.1">
    <property type="nucleotide sequence ID" value="NZ_WBVO01000001.1"/>
</dbReference>
<dbReference type="Proteomes" id="UP000468650">
    <property type="component" value="Unassembled WGS sequence"/>
</dbReference>
<evidence type="ECO:0000313" key="3">
    <source>
        <dbReference type="EMBL" id="KAB2814413.1"/>
    </source>
</evidence>
<accession>A0A6N6RLG3</accession>
<dbReference type="InterPro" id="IPR045670">
    <property type="entry name" value="DUF5916"/>
</dbReference>
<dbReference type="InterPro" id="IPR010502">
    <property type="entry name" value="Carb-bd_dom_fam9"/>
</dbReference>
<proteinExistence type="predicted"/>
<dbReference type="SUPFAM" id="SSF49344">
    <property type="entry name" value="CBD9-like"/>
    <property type="match status" value="1"/>
</dbReference>